<dbReference type="RefSeq" id="WP_275682076.1">
    <property type="nucleotide sequence ID" value="NZ_JAJLJH010000002.1"/>
</dbReference>
<keyword evidence="3" id="KW-1185">Reference proteome</keyword>
<organism evidence="2 3">
    <name type="scientific">Scleromatobacter humisilvae</name>
    <dbReference type="NCBI Taxonomy" id="2897159"/>
    <lineage>
        <taxon>Bacteria</taxon>
        <taxon>Pseudomonadati</taxon>
        <taxon>Pseudomonadota</taxon>
        <taxon>Betaproteobacteria</taxon>
        <taxon>Burkholderiales</taxon>
        <taxon>Sphaerotilaceae</taxon>
        <taxon>Scleromatobacter</taxon>
    </lineage>
</organism>
<dbReference type="AlphaFoldDB" id="A0A9X2C2I1"/>
<proteinExistence type="predicted"/>
<dbReference type="Proteomes" id="UP001139353">
    <property type="component" value="Unassembled WGS sequence"/>
</dbReference>
<accession>A0A9X2C2I1</accession>
<feature type="signal peptide" evidence="1">
    <location>
        <begin position="1"/>
        <end position="22"/>
    </location>
</feature>
<feature type="chain" id="PRO_5040813184" evidence="1">
    <location>
        <begin position="23"/>
        <end position="202"/>
    </location>
</feature>
<comment type="caution">
    <text evidence="2">The sequence shown here is derived from an EMBL/GenBank/DDBJ whole genome shotgun (WGS) entry which is preliminary data.</text>
</comment>
<evidence type="ECO:0000256" key="1">
    <source>
        <dbReference type="SAM" id="SignalP"/>
    </source>
</evidence>
<evidence type="ECO:0000313" key="3">
    <source>
        <dbReference type="Proteomes" id="UP001139353"/>
    </source>
</evidence>
<dbReference type="EMBL" id="JAJLJH010000002">
    <property type="protein sequence ID" value="MCK9686045.1"/>
    <property type="molecule type" value="Genomic_DNA"/>
</dbReference>
<reference evidence="2" key="1">
    <citation type="submission" date="2021-11" db="EMBL/GenBank/DDBJ databases">
        <title>BS-T2-15 a new species belonging to the Comamonadaceae family isolated from the soil of a French oak forest.</title>
        <authorList>
            <person name="Mieszkin S."/>
            <person name="Alain K."/>
        </authorList>
    </citation>
    <scope>NUCLEOTIDE SEQUENCE</scope>
    <source>
        <strain evidence="2">BS-T2-15</strain>
    </source>
</reference>
<name>A0A9X2C2I1_9BURK</name>
<protein>
    <submittedName>
        <fullName evidence="2">Uncharacterized protein</fullName>
    </submittedName>
</protein>
<sequence>MTKLSKFAACLLVVGLSGVTEATPPLTVQQFPFDKLMLDEFLELVQKSGSALYAGPEVDCTLGKDCTVTIVPLEVFDGDTMLTCASQVGTVKIILGKHPIPGTVTKIHWVIGGVAHPHSPPSGATYSFKPPLALIVLRDDAKETAGKADSVTDTEIIMSYKYKPVPSSVVSDVVYYPLVWQKVPSSTEAALCGSGDPKIVNN</sequence>
<keyword evidence="1" id="KW-0732">Signal</keyword>
<evidence type="ECO:0000313" key="2">
    <source>
        <dbReference type="EMBL" id="MCK9686045.1"/>
    </source>
</evidence>
<gene>
    <name evidence="2" type="ORF">LPC04_10030</name>
</gene>